<feature type="non-terminal residue" evidence="9">
    <location>
        <position position="423"/>
    </location>
</feature>
<dbReference type="InterPro" id="IPR001584">
    <property type="entry name" value="Integrase_cat-core"/>
</dbReference>
<evidence type="ECO:0000256" key="2">
    <source>
        <dbReference type="ARBA" id="ARBA00022695"/>
    </source>
</evidence>
<evidence type="ECO:0000256" key="4">
    <source>
        <dbReference type="ARBA" id="ARBA00022759"/>
    </source>
</evidence>
<dbReference type="GO" id="GO:0015074">
    <property type="term" value="P:DNA integration"/>
    <property type="evidence" value="ECO:0007669"/>
    <property type="project" value="InterPro"/>
</dbReference>
<evidence type="ECO:0000256" key="3">
    <source>
        <dbReference type="ARBA" id="ARBA00022722"/>
    </source>
</evidence>
<evidence type="ECO:0000259" key="7">
    <source>
        <dbReference type="PROSITE" id="PS50879"/>
    </source>
</evidence>
<dbReference type="PROSITE" id="PS50994">
    <property type="entry name" value="INTEGRASE"/>
    <property type="match status" value="1"/>
</dbReference>
<comment type="caution">
    <text evidence="9">The sequence shown here is derived from an EMBL/GenBank/DDBJ whole genome shotgun (WGS) entry which is preliminary data.</text>
</comment>
<keyword evidence="5" id="KW-0378">Hydrolase</keyword>
<dbReference type="Proteomes" id="UP000693946">
    <property type="component" value="Unassembled WGS sequence"/>
</dbReference>
<reference evidence="9 10" key="1">
    <citation type="journal article" date="2021" name="Sci. Rep.">
        <title>Chromosome anchoring in Senegalese sole (Solea senegalensis) reveals sex-associated markers and genome rearrangements in flatfish.</title>
        <authorList>
            <person name="Guerrero-Cozar I."/>
            <person name="Gomez-Garrido J."/>
            <person name="Berbel C."/>
            <person name="Martinez-Blanch J.F."/>
            <person name="Alioto T."/>
            <person name="Claros M.G."/>
            <person name="Gagnaire P.A."/>
            <person name="Manchado M."/>
        </authorList>
    </citation>
    <scope>NUCLEOTIDE SEQUENCE [LARGE SCALE GENOMIC DNA]</scope>
    <source>
        <strain evidence="9">Sse05_10M</strain>
    </source>
</reference>
<dbReference type="Pfam" id="PF00075">
    <property type="entry name" value="RNase_H"/>
    <property type="match status" value="1"/>
</dbReference>
<feature type="domain" description="RNase H type-1" evidence="7">
    <location>
        <begin position="1"/>
        <end position="103"/>
    </location>
</feature>
<keyword evidence="3" id="KW-0540">Nuclease</keyword>
<evidence type="ECO:0000256" key="6">
    <source>
        <dbReference type="ARBA" id="ARBA00022918"/>
    </source>
</evidence>
<keyword evidence="1" id="KW-0808">Transferase</keyword>
<dbReference type="EMBL" id="JAGKHQ010000338">
    <property type="protein sequence ID" value="KAG7468992.1"/>
    <property type="molecule type" value="Genomic_DNA"/>
</dbReference>
<evidence type="ECO:0000313" key="9">
    <source>
        <dbReference type="EMBL" id="KAG7468992.1"/>
    </source>
</evidence>
<keyword evidence="10" id="KW-1185">Reference proteome</keyword>
<dbReference type="Pfam" id="PF00665">
    <property type="entry name" value="rve"/>
    <property type="match status" value="1"/>
</dbReference>
<keyword evidence="2" id="KW-0548">Nucleotidyltransferase</keyword>
<dbReference type="PROSITE" id="PS50879">
    <property type="entry name" value="RNASE_H_1"/>
    <property type="match status" value="1"/>
</dbReference>
<keyword evidence="4" id="KW-0255">Endonuclease</keyword>
<evidence type="ECO:0000259" key="8">
    <source>
        <dbReference type="PROSITE" id="PS50994"/>
    </source>
</evidence>
<name>A0AAV6PPA0_SOLSE</name>
<dbReference type="PANTHER" id="PTHR41694:SF5">
    <property type="entry name" value="RIBONUCLEASE H"/>
    <property type="match status" value="1"/>
</dbReference>
<dbReference type="GO" id="GO:0003676">
    <property type="term" value="F:nucleic acid binding"/>
    <property type="evidence" value="ECO:0007669"/>
    <property type="project" value="InterPro"/>
</dbReference>
<dbReference type="PANTHER" id="PTHR41694">
    <property type="entry name" value="ENDOGENOUS RETROVIRUS GROUP K MEMBER POL PROTEIN"/>
    <property type="match status" value="1"/>
</dbReference>
<feature type="non-terminal residue" evidence="9">
    <location>
        <position position="1"/>
    </location>
</feature>
<feature type="domain" description="Integrase catalytic" evidence="8">
    <location>
        <begin position="231"/>
        <end position="388"/>
    </location>
</feature>
<accession>A0AAV6PPA0</accession>
<organism evidence="9 10">
    <name type="scientific">Solea senegalensis</name>
    <name type="common">Senegalese sole</name>
    <dbReference type="NCBI Taxonomy" id="28829"/>
    <lineage>
        <taxon>Eukaryota</taxon>
        <taxon>Metazoa</taxon>
        <taxon>Chordata</taxon>
        <taxon>Craniata</taxon>
        <taxon>Vertebrata</taxon>
        <taxon>Euteleostomi</taxon>
        <taxon>Actinopterygii</taxon>
        <taxon>Neopterygii</taxon>
        <taxon>Teleostei</taxon>
        <taxon>Neoteleostei</taxon>
        <taxon>Acanthomorphata</taxon>
        <taxon>Carangaria</taxon>
        <taxon>Pleuronectiformes</taxon>
        <taxon>Pleuronectoidei</taxon>
        <taxon>Soleidae</taxon>
        <taxon>Solea</taxon>
    </lineage>
</organism>
<protein>
    <submittedName>
        <fullName evidence="9">NYNRIN-like isoform X1</fullName>
    </submittedName>
</protein>
<keyword evidence="6" id="KW-0695">RNA-directed DNA polymerase</keyword>
<proteinExistence type="predicted"/>
<evidence type="ECO:0000256" key="5">
    <source>
        <dbReference type="ARBA" id="ARBA00022801"/>
    </source>
</evidence>
<dbReference type="InterPro" id="IPR002156">
    <property type="entry name" value="RNaseH_domain"/>
</dbReference>
<dbReference type="GO" id="GO:0004523">
    <property type="term" value="F:RNA-DNA hybrid ribonuclease activity"/>
    <property type="evidence" value="ECO:0007669"/>
    <property type="project" value="InterPro"/>
</dbReference>
<dbReference type="AlphaFoldDB" id="A0AAV6PPA0"/>
<evidence type="ECO:0000313" key="10">
    <source>
        <dbReference type="Proteomes" id="UP000693946"/>
    </source>
</evidence>
<dbReference type="GO" id="GO:0003964">
    <property type="term" value="F:RNA-directed DNA polymerase activity"/>
    <property type="evidence" value="ECO:0007669"/>
    <property type="project" value="UniProtKB-KW"/>
</dbReference>
<gene>
    <name evidence="9" type="ORF">JOB18_049066</name>
</gene>
<evidence type="ECO:0000256" key="1">
    <source>
        <dbReference type="ARBA" id="ARBA00022679"/>
    </source>
</evidence>
<sequence>QAAELVALTTACQLAKGRSVNIYTDSRYAFGVVHDFGALWKHRGFLKSDGKPVLHHTLIADLLDAILLPSAISVCKCAAHTNASDPISTGNARADAAAKAASLLPLSNSSVSHTLVSVSSDVPSSLSAVQSFASPKDKQLWRNAGATCHDGIWIGPDNNPCLPSHFFPHYAKLTQGSDHASKGGMQQMINTFWFTKGFSAYAQKHCQACVICATHNVGRAIQPSQQAAHPQPTRPFEHVMMDFVELTPSEGKSHCLVMVDMWSKWVEVFPASKQSASVVAKALLTEIIPRWGIPAKISSDNGSHFVNSAITELSLYLGINLRTHCAYHPASGGAVERKNGTLKNKLAKCCEDTGLPWTKALPLVLMYMRMRKRNRTNLSPFEILFATPPSVCVEAPRSPPPSTALFDHNTLTYCTNLSKQLSD</sequence>